<comment type="subcellular location">
    <subcellularLocation>
        <location evidence="1 6">Mitochondrion matrix</location>
    </subcellularLocation>
</comment>
<dbReference type="EMBL" id="KV417538">
    <property type="protein sequence ID" value="KZP22643.1"/>
    <property type="molecule type" value="Genomic_DNA"/>
</dbReference>
<dbReference type="GO" id="GO:0034553">
    <property type="term" value="P:mitochondrial respiratory chain complex II assembly"/>
    <property type="evidence" value="ECO:0007669"/>
    <property type="project" value="UniProtKB-UniRule"/>
</dbReference>
<evidence type="ECO:0000313" key="7">
    <source>
        <dbReference type="EMBL" id="KZP22643.1"/>
    </source>
</evidence>
<evidence type="ECO:0000256" key="3">
    <source>
        <dbReference type="ARBA" id="ARBA00022946"/>
    </source>
</evidence>
<dbReference type="Pfam" id="PF13233">
    <property type="entry name" value="Complex1_LYR_2"/>
    <property type="match status" value="1"/>
</dbReference>
<evidence type="ECO:0000256" key="6">
    <source>
        <dbReference type="RuleBase" id="RU368039"/>
    </source>
</evidence>
<organism evidence="7 8">
    <name type="scientific">Athelia psychrophila</name>
    <dbReference type="NCBI Taxonomy" id="1759441"/>
    <lineage>
        <taxon>Eukaryota</taxon>
        <taxon>Fungi</taxon>
        <taxon>Dikarya</taxon>
        <taxon>Basidiomycota</taxon>
        <taxon>Agaricomycotina</taxon>
        <taxon>Agaricomycetes</taxon>
        <taxon>Agaricomycetidae</taxon>
        <taxon>Atheliales</taxon>
        <taxon>Atheliaceae</taxon>
        <taxon>Athelia</taxon>
    </lineage>
</organism>
<evidence type="ECO:0000256" key="5">
    <source>
        <dbReference type="ARBA" id="ARBA00023186"/>
    </source>
</evidence>
<dbReference type="CDD" id="cd20270">
    <property type="entry name" value="Complex1_LYR_SDHAF3_LYRM10"/>
    <property type="match status" value="1"/>
</dbReference>
<reference evidence="7 8" key="1">
    <citation type="journal article" date="2016" name="Mol. Biol. Evol.">
        <title>Comparative Genomics of Early-Diverging Mushroom-Forming Fungi Provides Insights into the Origins of Lignocellulose Decay Capabilities.</title>
        <authorList>
            <person name="Nagy L.G."/>
            <person name="Riley R."/>
            <person name="Tritt A."/>
            <person name="Adam C."/>
            <person name="Daum C."/>
            <person name="Floudas D."/>
            <person name="Sun H."/>
            <person name="Yadav J.S."/>
            <person name="Pangilinan J."/>
            <person name="Larsson K.H."/>
            <person name="Matsuura K."/>
            <person name="Barry K."/>
            <person name="Labutti K."/>
            <person name="Kuo R."/>
            <person name="Ohm R.A."/>
            <person name="Bhattacharya S.S."/>
            <person name="Shirouzu T."/>
            <person name="Yoshinaga Y."/>
            <person name="Martin F.M."/>
            <person name="Grigoriev I.V."/>
            <person name="Hibbett D.S."/>
        </authorList>
    </citation>
    <scope>NUCLEOTIDE SEQUENCE [LARGE SCALE GENOMIC DNA]</scope>
    <source>
        <strain evidence="7 8">CBS 109695</strain>
    </source>
</reference>
<dbReference type="AlphaFoldDB" id="A0A166L733"/>
<proteinExistence type="inferred from homology"/>
<dbReference type="PANTHER" id="PTHR13137">
    <property type="entry name" value="DC11 ACN9 HOMOLOG"/>
    <property type="match status" value="1"/>
</dbReference>
<comment type="subunit">
    <text evidence="6">Interacts with the iron-sulfur protein subunit within the SDH catalytic dimer.</text>
</comment>
<protein>
    <recommendedName>
        <fullName evidence="6">Succinate dehydrogenase assembly factor 3</fullName>
        <shortName evidence="6">SDH assembly factor 3</shortName>
        <shortName evidence="6">SDHAF3</shortName>
    </recommendedName>
</protein>
<dbReference type="GO" id="GO:0006105">
    <property type="term" value="P:succinate metabolic process"/>
    <property type="evidence" value="ECO:0007669"/>
    <property type="project" value="TreeGrafter"/>
</dbReference>
<dbReference type="OrthoDB" id="278329at2759"/>
<comment type="function">
    <text evidence="6">Plays an essential role in the assembly of succinate dehydrogenase (SDH), an enzyme complex (also referred to as respiratory complex II) that is a component of both the tricarboxylic acid (TCA) cycle and the mitochondrial electron transport chain, and which couples the oxidation of succinate to fumarate with the reduction of ubiquinone (coenzyme Q) to ubiquinol. Promotes maturation of the iron-sulfur protein subunit of the SDH catalytic dimer, protecting it from the deleterious effects of oxidants. May act together with SDHAF1.</text>
</comment>
<accession>A0A166L733</accession>
<keyword evidence="8" id="KW-1185">Reference proteome</keyword>
<dbReference type="Proteomes" id="UP000076532">
    <property type="component" value="Unassembled WGS sequence"/>
</dbReference>
<name>A0A166L733_9AGAM</name>
<sequence length="135" mass="15394">MRSTILRLAESITTKPINLREAYATLLPPKPLYRSLLRAHRLLPQDLREMGDSYVKSEFRLHKSTTNPVHIIGFLSQWKLYLDTLPETNYGGKKLDAVVFEKMSPEQLGQLYELMQAAKDVYKPVEGGDNTSTKA</sequence>
<dbReference type="STRING" id="436010.A0A166L733"/>
<dbReference type="GO" id="GO:0005758">
    <property type="term" value="C:mitochondrial intermembrane space"/>
    <property type="evidence" value="ECO:0007669"/>
    <property type="project" value="TreeGrafter"/>
</dbReference>
<dbReference type="GO" id="GO:0005759">
    <property type="term" value="C:mitochondrial matrix"/>
    <property type="evidence" value="ECO:0007669"/>
    <property type="project" value="UniProtKB-SubCell"/>
</dbReference>
<gene>
    <name evidence="7" type="ORF">FIBSPDRAFT_824518</name>
</gene>
<evidence type="ECO:0000256" key="2">
    <source>
        <dbReference type="ARBA" id="ARBA00006020"/>
    </source>
</evidence>
<evidence type="ECO:0000256" key="1">
    <source>
        <dbReference type="ARBA" id="ARBA00004305"/>
    </source>
</evidence>
<dbReference type="PANTHER" id="PTHR13137:SF6">
    <property type="entry name" value="SUCCINATE DEHYDROGENASE ASSEMBLY FACTOR 3, MITOCHONDRIAL"/>
    <property type="match status" value="1"/>
</dbReference>
<evidence type="ECO:0000256" key="4">
    <source>
        <dbReference type="ARBA" id="ARBA00023128"/>
    </source>
</evidence>
<evidence type="ECO:0000313" key="8">
    <source>
        <dbReference type="Proteomes" id="UP000076532"/>
    </source>
</evidence>
<comment type="similarity">
    <text evidence="2 6">Belongs to the complex I LYR family. SDHAF3 subfamily.</text>
</comment>
<dbReference type="InterPro" id="IPR008381">
    <property type="entry name" value="SDHAF3/Sdh7"/>
</dbReference>
<keyword evidence="4 6" id="KW-0496">Mitochondrion</keyword>
<keyword evidence="3" id="KW-0809">Transit peptide</keyword>
<keyword evidence="5 6" id="KW-0143">Chaperone</keyword>